<dbReference type="InterPro" id="IPR023393">
    <property type="entry name" value="START-like_dom_sf"/>
</dbReference>
<dbReference type="GO" id="GO:0008289">
    <property type="term" value="F:lipid binding"/>
    <property type="evidence" value="ECO:0007669"/>
    <property type="project" value="InterPro"/>
</dbReference>
<dbReference type="Gene3D" id="3.30.530.20">
    <property type="match status" value="1"/>
</dbReference>
<dbReference type="InterPro" id="IPR002913">
    <property type="entry name" value="START_lipid-bd_dom"/>
</dbReference>
<dbReference type="Proteomes" id="UP001162131">
    <property type="component" value="Unassembled WGS sequence"/>
</dbReference>
<comment type="caution">
    <text evidence="2">The sequence shown here is derived from an EMBL/GenBank/DDBJ whole genome shotgun (WGS) entry which is preliminary data.</text>
</comment>
<dbReference type="GO" id="GO:0005737">
    <property type="term" value="C:cytoplasm"/>
    <property type="evidence" value="ECO:0007669"/>
    <property type="project" value="UniProtKB-ARBA"/>
</dbReference>
<name>A0AAU9JK74_9CILI</name>
<evidence type="ECO:0000313" key="2">
    <source>
        <dbReference type="EMBL" id="CAG9326045.1"/>
    </source>
</evidence>
<sequence length="262" mass="29609">MGQNVSSLCHSCMTKPREDELLLISNDPPENVKKDEIVNGFNLAHVNEKLEEAEKEYLEMIREGLDGGNCIVEIDKPDVKVSGKETEKGYVVKYQFCMPFTPDEFFNLVDFPAKKAKWDSSVKLSEEVMKTDNFSAVHTIYKGAFPISARDVLLVCRKFKDGKNWCDLSTSVESENYPVDKDVVRMQIFAGGYYLEPMEKDENGNITKVTSVSHINVGLPPAMSKAVRKFATSQIPKFGKNLIKAIEKEKEETQNKDNSQHP</sequence>
<dbReference type="CDD" id="cd00177">
    <property type="entry name" value="START"/>
    <property type="match status" value="1"/>
</dbReference>
<protein>
    <recommendedName>
        <fullName evidence="1">START domain-containing protein</fullName>
    </recommendedName>
</protein>
<dbReference type="SUPFAM" id="SSF55961">
    <property type="entry name" value="Bet v1-like"/>
    <property type="match status" value="1"/>
</dbReference>
<feature type="domain" description="START" evidence="1">
    <location>
        <begin position="108"/>
        <end position="251"/>
    </location>
</feature>
<gene>
    <name evidence="2" type="ORF">BSTOLATCC_MIC40486</name>
</gene>
<dbReference type="EMBL" id="CAJZBQ010000040">
    <property type="protein sequence ID" value="CAG9326045.1"/>
    <property type="molecule type" value="Genomic_DNA"/>
</dbReference>
<reference evidence="2" key="1">
    <citation type="submission" date="2021-09" db="EMBL/GenBank/DDBJ databases">
        <authorList>
            <consortium name="AG Swart"/>
            <person name="Singh M."/>
            <person name="Singh A."/>
            <person name="Seah K."/>
            <person name="Emmerich C."/>
        </authorList>
    </citation>
    <scope>NUCLEOTIDE SEQUENCE</scope>
    <source>
        <strain evidence="2">ATCC30299</strain>
    </source>
</reference>
<organism evidence="2 3">
    <name type="scientific">Blepharisma stoltei</name>
    <dbReference type="NCBI Taxonomy" id="1481888"/>
    <lineage>
        <taxon>Eukaryota</taxon>
        <taxon>Sar</taxon>
        <taxon>Alveolata</taxon>
        <taxon>Ciliophora</taxon>
        <taxon>Postciliodesmatophora</taxon>
        <taxon>Heterotrichea</taxon>
        <taxon>Heterotrichida</taxon>
        <taxon>Blepharismidae</taxon>
        <taxon>Blepharisma</taxon>
    </lineage>
</organism>
<dbReference type="PANTHER" id="PTHR19308">
    <property type="entry name" value="PHOSPHATIDYLCHOLINE TRANSFER PROTEIN"/>
    <property type="match status" value="1"/>
</dbReference>
<dbReference type="SMART" id="SM00234">
    <property type="entry name" value="START"/>
    <property type="match status" value="1"/>
</dbReference>
<dbReference type="Pfam" id="PF01852">
    <property type="entry name" value="START"/>
    <property type="match status" value="1"/>
</dbReference>
<evidence type="ECO:0000313" key="3">
    <source>
        <dbReference type="Proteomes" id="UP001162131"/>
    </source>
</evidence>
<dbReference type="PANTHER" id="PTHR19308:SF14">
    <property type="entry name" value="START DOMAIN-CONTAINING PROTEIN"/>
    <property type="match status" value="1"/>
</dbReference>
<proteinExistence type="predicted"/>
<dbReference type="AlphaFoldDB" id="A0AAU9JK74"/>
<dbReference type="PROSITE" id="PS50848">
    <property type="entry name" value="START"/>
    <property type="match status" value="1"/>
</dbReference>
<accession>A0AAU9JK74</accession>
<evidence type="ECO:0000259" key="1">
    <source>
        <dbReference type="PROSITE" id="PS50848"/>
    </source>
</evidence>
<dbReference type="InterPro" id="IPR051213">
    <property type="entry name" value="START_lipid_transfer"/>
</dbReference>
<keyword evidence="3" id="KW-1185">Reference proteome</keyword>